<evidence type="ECO:0000256" key="2">
    <source>
        <dbReference type="ARBA" id="ARBA00023315"/>
    </source>
</evidence>
<dbReference type="PROSITE" id="PS51186">
    <property type="entry name" value="GNAT"/>
    <property type="match status" value="1"/>
</dbReference>
<keyword evidence="5" id="KW-1185">Reference proteome</keyword>
<dbReference type="RefSeq" id="WP_162357240.1">
    <property type="nucleotide sequence ID" value="NZ_CP048209.1"/>
</dbReference>
<proteinExistence type="predicted"/>
<keyword evidence="1 4" id="KW-0808">Transferase</keyword>
<dbReference type="SUPFAM" id="SSF55729">
    <property type="entry name" value="Acyl-CoA N-acyltransferases (Nat)"/>
    <property type="match status" value="1"/>
</dbReference>
<dbReference type="EMBL" id="CP048209">
    <property type="protein sequence ID" value="QHT60800.1"/>
    <property type="molecule type" value="Genomic_DNA"/>
</dbReference>
<dbReference type="InterPro" id="IPR016181">
    <property type="entry name" value="Acyl_CoA_acyltransferase"/>
</dbReference>
<dbReference type="Pfam" id="PF13673">
    <property type="entry name" value="Acetyltransf_10"/>
    <property type="match status" value="1"/>
</dbReference>
<evidence type="ECO:0000313" key="4">
    <source>
        <dbReference type="EMBL" id="QHT60800.1"/>
    </source>
</evidence>
<dbReference type="AlphaFoldDB" id="A0A6C0G2L0"/>
<dbReference type="CDD" id="cd04301">
    <property type="entry name" value="NAT_SF"/>
    <property type="match status" value="1"/>
</dbReference>
<feature type="domain" description="N-acetyltransferase" evidence="3">
    <location>
        <begin position="5"/>
        <end position="149"/>
    </location>
</feature>
<dbReference type="InterPro" id="IPR000182">
    <property type="entry name" value="GNAT_dom"/>
</dbReference>
<dbReference type="GO" id="GO:0016747">
    <property type="term" value="F:acyltransferase activity, transferring groups other than amino-acyl groups"/>
    <property type="evidence" value="ECO:0007669"/>
    <property type="project" value="InterPro"/>
</dbReference>
<protein>
    <submittedName>
        <fullName evidence="4">GNAT family N-acetyltransferase</fullName>
    </submittedName>
</protein>
<evidence type="ECO:0000313" key="5">
    <source>
        <dbReference type="Proteomes" id="UP000476064"/>
    </source>
</evidence>
<keyword evidence="2" id="KW-0012">Acyltransferase</keyword>
<dbReference type="KEGG" id="plyc:GXP70_13140"/>
<reference evidence="4 5" key="1">
    <citation type="submission" date="2020-01" db="EMBL/GenBank/DDBJ databases">
        <title>Paenibacillus sp. nov., isolated from tomato rhizosphere.</title>
        <authorList>
            <person name="Weon H.-Y."/>
            <person name="Lee S.A."/>
        </authorList>
    </citation>
    <scope>NUCLEOTIDE SEQUENCE [LARGE SCALE GENOMIC DNA]</scope>
    <source>
        <strain evidence="4 5">12200R-189</strain>
    </source>
</reference>
<organism evidence="4 5">
    <name type="scientific">Paenibacillus lycopersici</name>
    <dbReference type="NCBI Taxonomy" id="2704462"/>
    <lineage>
        <taxon>Bacteria</taxon>
        <taxon>Bacillati</taxon>
        <taxon>Bacillota</taxon>
        <taxon>Bacilli</taxon>
        <taxon>Bacillales</taxon>
        <taxon>Paenibacillaceae</taxon>
        <taxon>Paenibacillus</taxon>
    </lineage>
</organism>
<evidence type="ECO:0000256" key="1">
    <source>
        <dbReference type="ARBA" id="ARBA00022679"/>
    </source>
</evidence>
<gene>
    <name evidence="4" type="ORF">GXP70_13140</name>
</gene>
<evidence type="ECO:0000259" key="3">
    <source>
        <dbReference type="PROSITE" id="PS51186"/>
    </source>
</evidence>
<name>A0A6C0G2L0_9BACL</name>
<accession>A0A6C0G2L0</accession>
<dbReference type="InterPro" id="IPR050832">
    <property type="entry name" value="Bact_Acetyltransf"/>
</dbReference>
<dbReference type="Proteomes" id="UP000476064">
    <property type="component" value="Chromosome"/>
</dbReference>
<sequence length="149" mass="16434">MAVELKCERITTTEMLEEAIGIRYAVFVGEQNVPAEEERDEYDETPASCHHFLATDNGRAVATGRWKVYEPGVAKMQRIAVLQPYRGTGVGRKLLEAMEANAKAEGCTASVLGAQCTAEGFYHKLGYETEPGEPFLDAGIPHVNMRKKL</sequence>
<dbReference type="PANTHER" id="PTHR43877">
    <property type="entry name" value="AMINOALKYLPHOSPHONATE N-ACETYLTRANSFERASE-RELATED-RELATED"/>
    <property type="match status" value="1"/>
</dbReference>
<dbReference type="Gene3D" id="3.40.630.30">
    <property type="match status" value="1"/>
</dbReference>